<keyword evidence="6" id="KW-0479">Metal-binding</keyword>
<name>A0A5C1H8Q2_9APIC</name>
<feature type="domain" description="RNA polymerase Rpb1" evidence="10">
    <location>
        <begin position="81"/>
        <end position="146"/>
    </location>
</feature>
<feature type="domain" description="RNA polymerase Rpb1" evidence="9">
    <location>
        <begin position="162"/>
        <end position="481"/>
    </location>
</feature>
<evidence type="ECO:0000256" key="8">
    <source>
        <dbReference type="ARBA" id="ARBA00048552"/>
    </source>
</evidence>
<organism evidence="11">
    <name type="scientific">Nephromyces sp. ex Molgula occidentalis</name>
    <dbReference type="NCBI Taxonomy" id="2544991"/>
    <lineage>
        <taxon>Eukaryota</taxon>
        <taxon>Sar</taxon>
        <taxon>Alveolata</taxon>
        <taxon>Apicomplexa</taxon>
        <taxon>Aconoidasida</taxon>
        <taxon>Nephromycida</taxon>
        <taxon>Nephromyces</taxon>
    </lineage>
</organism>
<keyword evidence="5" id="KW-0548">Nucleotidyltransferase</keyword>
<dbReference type="Pfam" id="PF05000">
    <property type="entry name" value="RNA_pol_Rpb1_4"/>
    <property type="match status" value="1"/>
</dbReference>
<evidence type="ECO:0000256" key="2">
    <source>
        <dbReference type="ARBA" id="ARBA00012418"/>
    </source>
</evidence>
<dbReference type="GO" id="GO:0000428">
    <property type="term" value="C:DNA-directed RNA polymerase complex"/>
    <property type="evidence" value="ECO:0007669"/>
    <property type="project" value="UniProtKB-KW"/>
</dbReference>
<evidence type="ECO:0000256" key="1">
    <source>
        <dbReference type="ARBA" id="ARBA00004026"/>
    </source>
</evidence>
<evidence type="ECO:0000259" key="10">
    <source>
        <dbReference type="Pfam" id="PF05000"/>
    </source>
</evidence>
<protein>
    <recommendedName>
        <fullName evidence="2">DNA-directed RNA polymerase</fullName>
        <ecNumber evidence="2">2.7.7.6</ecNumber>
    </recommendedName>
</protein>
<keyword evidence="7" id="KW-0804">Transcription</keyword>
<dbReference type="InterPro" id="IPR038120">
    <property type="entry name" value="Rpb1_funnel_sf"/>
</dbReference>
<sequence>MIKFQINNNLLQQNNLEKYILKYFSIKSSSHFLQELMFLGFEYASKYSFSLNLESFKSYIYLFPLITKNENLKLTYLWSYWNSNINYFENNFKSNLLFNNFFKFINTYKQINPITNSLHLMINTGAKANWIQCLQLIGIRGYLSNSKGTLYNIPIMQNFGKGLKLYEYFISCYGARKGILDTSIKTADSGYLTRRVLEVSRDVVIKEYFWGTNSSFFCDFILDIYGNLIYPDSILEGKFLIYKLNKNLSNLFKNKKNLLITKFVINYIFNLNLKLNFRGLLNCQAGRNICNTCYGYKISNKINNIGESIGILAAQTIGEPATQLTLRTFHTGGVFTNLTKDITFNLLKKSSFRNYNLNSNFKILSFKSKYNLNYFVNKSKIIQDSFLSFCLNNKGILINTQTNVFKNDFFKFINLTNTTLIYSKTLNNIKKYINLKFNFAYFNKFNTIYKQNQKILLNLFNNNFNKTLNSQKYFKFIESKQIFNHKTIYFLHKNVNNKWLVKNLNNNIIYNKNILTKLLLNKSKIYIFNNNKYLNLIKIKNINISKISFLENFYNYIILKSKFKKQYSIYKQQNLNTLNKFNYFINSKGYYFN</sequence>
<dbReference type="Gene3D" id="1.10.132.30">
    <property type="match status" value="1"/>
</dbReference>
<gene>
    <name evidence="11" type="primary">rpoC2A</name>
</gene>
<dbReference type="GO" id="GO:0006351">
    <property type="term" value="P:DNA-templated transcription"/>
    <property type="evidence" value="ECO:0007669"/>
    <property type="project" value="InterPro"/>
</dbReference>
<dbReference type="InterPro" id="IPR045867">
    <property type="entry name" value="DNA-dir_RpoC_beta_prime"/>
</dbReference>
<comment type="function">
    <text evidence="1">DNA-dependent RNA polymerase catalyzes the transcription of DNA into RNA using the four ribonucleoside triphosphates as substrates.</text>
</comment>
<keyword evidence="4" id="KW-0808">Transferase</keyword>
<dbReference type="EMBL" id="MK573210">
    <property type="protein sequence ID" value="QEM01874.1"/>
    <property type="molecule type" value="Genomic_DNA"/>
</dbReference>
<dbReference type="Pfam" id="PF04998">
    <property type="entry name" value="RNA_pol_Rpb1_5"/>
    <property type="match status" value="1"/>
</dbReference>
<dbReference type="InterPro" id="IPR007081">
    <property type="entry name" value="RNA_pol_Rpb1_5"/>
</dbReference>
<dbReference type="InterPro" id="IPR007083">
    <property type="entry name" value="RNA_pol_Rpb1_4"/>
</dbReference>
<keyword evidence="3 11" id="KW-0240">DNA-directed RNA polymerase</keyword>
<dbReference type="EC" id="2.7.7.6" evidence="2"/>
<dbReference type="PANTHER" id="PTHR19376:SF54">
    <property type="entry name" value="DNA-DIRECTED RNA POLYMERASE SUBUNIT BETA"/>
    <property type="match status" value="1"/>
</dbReference>
<dbReference type="GO" id="GO:0046872">
    <property type="term" value="F:metal ion binding"/>
    <property type="evidence" value="ECO:0007669"/>
    <property type="project" value="UniProtKB-KW"/>
</dbReference>
<evidence type="ECO:0000256" key="4">
    <source>
        <dbReference type="ARBA" id="ARBA00022679"/>
    </source>
</evidence>
<dbReference type="GO" id="GO:0003677">
    <property type="term" value="F:DNA binding"/>
    <property type="evidence" value="ECO:0007669"/>
    <property type="project" value="InterPro"/>
</dbReference>
<evidence type="ECO:0000313" key="11">
    <source>
        <dbReference type="EMBL" id="QEM01874.1"/>
    </source>
</evidence>
<evidence type="ECO:0000256" key="5">
    <source>
        <dbReference type="ARBA" id="ARBA00022695"/>
    </source>
</evidence>
<dbReference type="GO" id="GO:0003899">
    <property type="term" value="F:DNA-directed RNA polymerase activity"/>
    <property type="evidence" value="ECO:0007669"/>
    <property type="project" value="UniProtKB-EC"/>
</dbReference>
<reference evidence="11" key="1">
    <citation type="journal article" date="2019" name="Genome Biol. Evol.">
        <title>Nephromyces represents a diverse and novel lineage of the Apicomplexa that has retained apicoplasts.</title>
        <authorList>
            <person name="Munoz-Gomez S.A."/>
            <person name="Durnin K."/>
            <person name="Eme L."/>
            <person name="Paight C."/>
            <person name="Lane C.E."/>
            <person name="Saffo M.B."/>
            <person name="Slamovits C.H."/>
        </authorList>
    </citation>
    <scope>NUCLEOTIDE SEQUENCE</scope>
    <source>
        <strain evidence="11">705</strain>
    </source>
</reference>
<evidence type="ECO:0000256" key="7">
    <source>
        <dbReference type="ARBA" id="ARBA00023163"/>
    </source>
</evidence>
<proteinExistence type="predicted"/>
<comment type="catalytic activity">
    <reaction evidence="8">
        <text>RNA(n) + a ribonucleoside 5'-triphosphate = RNA(n+1) + diphosphate</text>
        <dbReference type="Rhea" id="RHEA:21248"/>
        <dbReference type="Rhea" id="RHEA-COMP:14527"/>
        <dbReference type="Rhea" id="RHEA-COMP:17342"/>
        <dbReference type="ChEBI" id="CHEBI:33019"/>
        <dbReference type="ChEBI" id="CHEBI:61557"/>
        <dbReference type="ChEBI" id="CHEBI:140395"/>
        <dbReference type="EC" id="2.7.7.6"/>
    </reaction>
</comment>
<accession>A0A5C1H8Q2</accession>
<evidence type="ECO:0000256" key="3">
    <source>
        <dbReference type="ARBA" id="ARBA00022478"/>
    </source>
</evidence>
<evidence type="ECO:0000259" key="9">
    <source>
        <dbReference type="Pfam" id="PF04998"/>
    </source>
</evidence>
<evidence type="ECO:0000256" key="6">
    <source>
        <dbReference type="ARBA" id="ARBA00022723"/>
    </source>
</evidence>
<dbReference type="PANTHER" id="PTHR19376">
    <property type="entry name" value="DNA-DIRECTED RNA POLYMERASE"/>
    <property type="match status" value="1"/>
</dbReference>
<dbReference type="AlphaFoldDB" id="A0A5C1H8Q2"/>
<dbReference type="SUPFAM" id="SSF64484">
    <property type="entry name" value="beta and beta-prime subunits of DNA dependent RNA-polymerase"/>
    <property type="match status" value="1"/>
</dbReference>